<dbReference type="SUPFAM" id="SSF54117">
    <property type="entry name" value="Interleukin 8-like chemokines"/>
    <property type="match status" value="1"/>
</dbReference>
<evidence type="ECO:0000313" key="7">
    <source>
        <dbReference type="Ensembl" id="ENSKMAP00000021481.1"/>
    </source>
</evidence>
<dbReference type="OMA" id="CDQFSNN"/>
<evidence type="ECO:0000256" key="5">
    <source>
        <dbReference type="SAM" id="SignalP"/>
    </source>
</evidence>
<accession>A0A3Q3AXU4</accession>
<evidence type="ECO:0000259" key="6">
    <source>
        <dbReference type="SMART" id="SM00199"/>
    </source>
</evidence>
<feature type="chain" id="PRO_5018720924" evidence="5">
    <location>
        <begin position="23"/>
        <end position="88"/>
    </location>
</feature>
<dbReference type="PANTHER" id="PTHR12015">
    <property type="entry name" value="SMALL INDUCIBLE CYTOKINE A"/>
    <property type="match status" value="1"/>
</dbReference>
<dbReference type="STRING" id="37003.ENSKMAP00000021481"/>
<dbReference type="GO" id="GO:0008009">
    <property type="term" value="F:chemokine activity"/>
    <property type="evidence" value="ECO:0007669"/>
    <property type="project" value="InterPro"/>
</dbReference>
<name>A0A3Q3AXU4_KRYMA</name>
<dbReference type="InterPro" id="IPR001811">
    <property type="entry name" value="Chemokine_IL8-like_dom"/>
</dbReference>
<dbReference type="InterPro" id="IPR036048">
    <property type="entry name" value="Interleukin_8-like_sf"/>
</dbReference>
<dbReference type="PANTHER" id="PTHR12015:SF183">
    <property type="entry name" value="C-C MOTIF CHEMOKINE 3"/>
    <property type="match status" value="1"/>
</dbReference>
<reference evidence="7" key="1">
    <citation type="submission" date="2025-08" db="UniProtKB">
        <authorList>
            <consortium name="Ensembl"/>
        </authorList>
    </citation>
    <scope>IDENTIFICATION</scope>
</reference>
<feature type="signal peptide" evidence="5">
    <location>
        <begin position="1"/>
        <end position="22"/>
    </location>
</feature>
<dbReference type="AlphaFoldDB" id="A0A3Q3AXU4"/>
<sequence length="88" mass="10101">MKTLCLTLGLLLLTFCLQFSTAPGNCCFKFSTMRIPLNRITDITKTHRSCLKKGFIVTTKLKRQICFRLSSDWVLKVYNKVYTNEGST</sequence>
<keyword evidence="8" id="KW-1185">Reference proteome</keyword>
<keyword evidence="3" id="KW-0964">Secreted</keyword>
<proteinExistence type="predicted"/>
<dbReference type="Pfam" id="PF00048">
    <property type="entry name" value="IL8"/>
    <property type="match status" value="1"/>
</dbReference>
<feature type="domain" description="Chemokine interleukin-8-like" evidence="6">
    <location>
        <begin position="23"/>
        <end position="81"/>
    </location>
</feature>
<keyword evidence="4 5" id="KW-0732">Signal</keyword>
<dbReference type="Ensembl" id="ENSKMAT00000021760.1">
    <property type="protein sequence ID" value="ENSKMAP00000021481.1"/>
    <property type="gene ID" value="ENSKMAG00000015968.1"/>
</dbReference>
<evidence type="ECO:0000313" key="8">
    <source>
        <dbReference type="Proteomes" id="UP000264800"/>
    </source>
</evidence>
<dbReference type="Gene3D" id="2.40.50.40">
    <property type="match status" value="1"/>
</dbReference>
<evidence type="ECO:0000256" key="3">
    <source>
        <dbReference type="ARBA" id="ARBA00022525"/>
    </source>
</evidence>
<dbReference type="InterPro" id="IPR039809">
    <property type="entry name" value="Chemokine_b/g/d"/>
</dbReference>
<dbReference type="Proteomes" id="UP000264800">
    <property type="component" value="Unplaced"/>
</dbReference>
<dbReference type="GO" id="GO:0005615">
    <property type="term" value="C:extracellular space"/>
    <property type="evidence" value="ECO:0007669"/>
    <property type="project" value="UniProtKB-KW"/>
</dbReference>
<dbReference type="GO" id="GO:0006955">
    <property type="term" value="P:immune response"/>
    <property type="evidence" value="ECO:0007669"/>
    <property type="project" value="InterPro"/>
</dbReference>
<protein>
    <submittedName>
        <fullName evidence="7">C-C motif chemokine 18-like</fullName>
    </submittedName>
</protein>
<evidence type="ECO:0000256" key="2">
    <source>
        <dbReference type="ARBA" id="ARBA00022514"/>
    </source>
</evidence>
<comment type="subcellular location">
    <subcellularLocation>
        <location evidence="1">Secreted</location>
    </subcellularLocation>
</comment>
<evidence type="ECO:0000256" key="4">
    <source>
        <dbReference type="ARBA" id="ARBA00022729"/>
    </source>
</evidence>
<reference evidence="7" key="2">
    <citation type="submission" date="2025-09" db="UniProtKB">
        <authorList>
            <consortium name="Ensembl"/>
        </authorList>
    </citation>
    <scope>IDENTIFICATION</scope>
</reference>
<keyword evidence="2" id="KW-0202">Cytokine</keyword>
<dbReference type="SMART" id="SM00199">
    <property type="entry name" value="SCY"/>
    <property type="match status" value="1"/>
</dbReference>
<organism evidence="7 8">
    <name type="scientific">Kryptolebias marmoratus</name>
    <name type="common">Mangrove killifish</name>
    <name type="synonym">Rivulus marmoratus</name>
    <dbReference type="NCBI Taxonomy" id="37003"/>
    <lineage>
        <taxon>Eukaryota</taxon>
        <taxon>Metazoa</taxon>
        <taxon>Chordata</taxon>
        <taxon>Craniata</taxon>
        <taxon>Vertebrata</taxon>
        <taxon>Euteleostomi</taxon>
        <taxon>Actinopterygii</taxon>
        <taxon>Neopterygii</taxon>
        <taxon>Teleostei</taxon>
        <taxon>Neoteleostei</taxon>
        <taxon>Acanthomorphata</taxon>
        <taxon>Ovalentaria</taxon>
        <taxon>Atherinomorphae</taxon>
        <taxon>Cyprinodontiformes</taxon>
        <taxon>Rivulidae</taxon>
        <taxon>Kryptolebias</taxon>
    </lineage>
</organism>
<dbReference type="GeneTree" id="ENSGT00970000193522"/>
<evidence type="ECO:0000256" key="1">
    <source>
        <dbReference type="ARBA" id="ARBA00004613"/>
    </source>
</evidence>